<evidence type="ECO:0000259" key="6">
    <source>
        <dbReference type="Pfam" id="PF00520"/>
    </source>
</evidence>
<feature type="domain" description="Ion transport" evidence="6">
    <location>
        <begin position="2"/>
        <end position="141"/>
    </location>
</feature>
<dbReference type="AlphaFoldDB" id="A0A813JF01"/>
<keyword evidence="2 5" id="KW-0812">Transmembrane</keyword>
<evidence type="ECO:0000256" key="3">
    <source>
        <dbReference type="ARBA" id="ARBA00022989"/>
    </source>
</evidence>
<dbReference type="GO" id="GO:0005216">
    <property type="term" value="F:monoatomic ion channel activity"/>
    <property type="evidence" value="ECO:0007669"/>
    <property type="project" value="InterPro"/>
</dbReference>
<evidence type="ECO:0000313" key="8">
    <source>
        <dbReference type="Proteomes" id="UP000626109"/>
    </source>
</evidence>
<evidence type="ECO:0000256" key="5">
    <source>
        <dbReference type="SAM" id="Phobius"/>
    </source>
</evidence>
<dbReference type="SUPFAM" id="SSF81324">
    <property type="entry name" value="Voltage-gated potassium channels"/>
    <property type="match status" value="1"/>
</dbReference>
<proteinExistence type="predicted"/>
<organism evidence="7 8">
    <name type="scientific">Polarella glacialis</name>
    <name type="common">Dinoflagellate</name>
    <dbReference type="NCBI Taxonomy" id="89957"/>
    <lineage>
        <taxon>Eukaryota</taxon>
        <taxon>Sar</taxon>
        <taxon>Alveolata</taxon>
        <taxon>Dinophyceae</taxon>
        <taxon>Suessiales</taxon>
        <taxon>Suessiaceae</taxon>
        <taxon>Polarella</taxon>
    </lineage>
</organism>
<comment type="subcellular location">
    <subcellularLocation>
        <location evidence="1">Membrane</location>
        <topology evidence="1">Multi-pass membrane protein</topology>
    </subcellularLocation>
</comment>
<accession>A0A813JF01</accession>
<dbReference type="Proteomes" id="UP000626109">
    <property type="component" value="Unassembled WGS sequence"/>
</dbReference>
<evidence type="ECO:0000313" key="7">
    <source>
        <dbReference type="EMBL" id="CAE8677187.1"/>
    </source>
</evidence>
<name>A0A813JF01_POLGL</name>
<gene>
    <name evidence="7" type="ORF">PGLA2088_LOCUS20226</name>
</gene>
<dbReference type="GO" id="GO:0016020">
    <property type="term" value="C:membrane"/>
    <property type="evidence" value="ECO:0007669"/>
    <property type="project" value="UniProtKB-SubCell"/>
</dbReference>
<keyword evidence="3 5" id="KW-1133">Transmembrane helix</keyword>
<feature type="transmembrane region" description="Helical" evidence="5">
    <location>
        <begin position="115"/>
        <end position="139"/>
    </location>
</feature>
<reference evidence="7" key="1">
    <citation type="submission" date="2021-02" db="EMBL/GenBank/DDBJ databases">
        <authorList>
            <person name="Dougan E. K."/>
            <person name="Rhodes N."/>
            <person name="Thang M."/>
            <person name="Chan C."/>
        </authorList>
    </citation>
    <scope>NUCLEOTIDE SEQUENCE</scope>
</reference>
<feature type="transmembrane region" description="Helical" evidence="5">
    <location>
        <begin position="36"/>
        <end position="55"/>
    </location>
</feature>
<sequence length="199" mass="22405">MQMLRLLRIVRLIRLVKMIGPLYSLALGIAEAMQGMFWVLIFLFMMLYTTAIFTTRMIGPGSDLLFEGEAAQDSDIVENREMFTTVGSSMFVLFESMSCWSLMQFVPIFRLYPVIRLLAVFFYIFANWCLLAVMTGVVSEKMLATREKMRQEETGTGNLEIAGEALAQLGSALAELFSKADSDGSGSISREAWLQLVLF</sequence>
<evidence type="ECO:0000256" key="2">
    <source>
        <dbReference type="ARBA" id="ARBA00022692"/>
    </source>
</evidence>
<dbReference type="EMBL" id="CAJNNW010025417">
    <property type="protein sequence ID" value="CAE8677187.1"/>
    <property type="molecule type" value="Genomic_DNA"/>
</dbReference>
<protein>
    <recommendedName>
        <fullName evidence="6">Ion transport domain-containing protein</fullName>
    </recommendedName>
</protein>
<dbReference type="Pfam" id="PF00520">
    <property type="entry name" value="Ion_trans"/>
    <property type="match status" value="1"/>
</dbReference>
<dbReference type="Gene3D" id="1.10.287.70">
    <property type="match status" value="1"/>
</dbReference>
<comment type="caution">
    <text evidence="7">The sequence shown here is derived from an EMBL/GenBank/DDBJ whole genome shotgun (WGS) entry which is preliminary data.</text>
</comment>
<evidence type="ECO:0000256" key="4">
    <source>
        <dbReference type="ARBA" id="ARBA00023136"/>
    </source>
</evidence>
<dbReference type="InterPro" id="IPR005821">
    <property type="entry name" value="Ion_trans_dom"/>
</dbReference>
<keyword evidence="4 5" id="KW-0472">Membrane</keyword>
<evidence type="ECO:0000256" key="1">
    <source>
        <dbReference type="ARBA" id="ARBA00004141"/>
    </source>
</evidence>